<organism evidence="1 2">
    <name type="scientific">Rhynchosporium agropyri</name>
    <dbReference type="NCBI Taxonomy" id="914238"/>
    <lineage>
        <taxon>Eukaryota</taxon>
        <taxon>Fungi</taxon>
        <taxon>Dikarya</taxon>
        <taxon>Ascomycota</taxon>
        <taxon>Pezizomycotina</taxon>
        <taxon>Leotiomycetes</taxon>
        <taxon>Helotiales</taxon>
        <taxon>Ploettnerulaceae</taxon>
        <taxon>Rhynchosporium</taxon>
    </lineage>
</organism>
<dbReference type="EMBL" id="FJUX01000031">
    <property type="protein sequence ID" value="CZS97321.1"/>
    <property type="molecule type" value="Genomic_DNA"/>
</dbReference>
<accession>A0A1E1KH44</accession>
<evidence type="ECO:0000313" key="1">
    <source>
        <dbReference type="EMBL" id="CZS97321.1"/>
    </source>
</evidence>
<dbReference type="GO" id="GO:0003690">
    <property type="term" value="F:double-stranded DNA binding"/>
    <property type="evidence" value="ECO:0007669"/>
    <property type="project" value="InterPro"/>
</dbReference>
<protein>
    <submittedName>
        <fullName evidence="1">Related to CSN12-signalosome component</fullName>
    </submittedName>
</protein>
<dbReference type="AlphaFoldDB" id="A0A1E1KH44"/>
<name>A0A1E1KH44_9HELO</name>
<dbReference type="Proteomes" id="UP000178912">
    <property type="component" value="Unassembled WGS sequence"/>
</dbReference>
<dbReference type="GO" id="GO:0003723">
    <property type="term" value="F:RNA binding"/>
    <property type="evidence" value="ECO:0007669"/>
    <property type="project" value="InterPro"/>
</dbReference>
<sequence>MAVLDQFLASILGFLKTKDAVKLQSFFQVEPPLPAEYLQLSQELRSSWSHGKKLEQHIERLLPFNDDDNSEEGGAWPGFLAFIQEYLEFWKDANFEDLVSTHLKLSALIVSCNTAMSNATYGSVMLPTSIRLCSSLARLAIMLDKRPDLTRRMVEVKDVDQGEKKTLVESTAETIQRAFTLCLNERTASRNGIGRDGKPEGKKIGIYSFANMVLKLLFKSRKTSLAKQLFTNIVAASPPLGLYPAAQRVTYLYYLGRYHFATGHFYYAQQCLQSAYDQCHNQCIKQRRAILIYLVSSNLILGRLPSQAFAGRPESDILEKFIPIANAIRKGNMPEFKRALGPESGNERWFFEHGILLQLQSRCEVLVWRSLARRVFLLTYNFPWDPASKKAPTLSLDDVVVAFQFCQKLLEGWQKQADPHAFMQSGRTHVNAMFMQVPDLVPPQTGPKYLLIGRGMIFGNKKPELVDVEPIIASLIQQGLLYGFISHTQGKFAIIGAKQKGGPLQAGFPPVWEVLHERAVSENREAECPGWVQREKTLGMGGVVNLSGARPAGENS</sequence>
<reference evidence="2" key="1">
    <citation type="submission" date="2016-03" db="EMBL/GenBank/DDBJ databases">
        <authorList>
            <person name="Guldener U."/>
        </authorList>
    </citation>
    <scope>NUCLEOTIDE SEQUENCE [LARGE SCALE GENOMIC DNA]</scope>
    <source>
        <strain evidence="2">04CH-RAC-A.6.1</strain>
    </source>
</reference>
<dbReference type="InterPro" id="IPR045114">
    <property type="entry name" value="Csn12-like"/>
</dbReference>
<gene>
    <name evidence="1" type="ORF">RAG0_06463</name>
</gene>
<dbReference type="PANTHER" id="PTHR12732">
    <property type="entry name" value="UNCHARACTERIZED PROTEASOME COMPONENT REGION PCI-CONTAINING"/>
    <property type="match status" value="1"/>
</dbReference>
<proteinExistence type="predicted"/>
<keyword evidence="2" id="KW-1185">Reference proteome</keyword>
<dbReference type="PANTHER" id="PTHR12732:SF8">
    <property type="entry name" value="NUCLEAR MRNA EXPORT PROTEIN THP1"/>
    <property type="match status" value="1"/>
</dbReference>
<evidence type="ECO:0000313" key="2">
    <source>
        <dbReference type="Proteomes" id="UP000178912"/>
    </source>
</evidence>
<dbReference type="SMART" id="SM00753">
    <property type="entry name" value="PAM"/>
    <property type="match status" value="1"/>
</dbReference>
<dbReference type="OrthoDB" id="5404651at2759"/>